<dbReference type="Gramene" id="Zm00001eb284400_T001">
    <property type="protein sequence ID" value="Zm00001eb284400_P001"/>
    <property type="gene ID" value="Zm00001eb284400"/>
</dbReference>
<keyword evidence="2" id="KW-1185">Reference proteome</keyword>
<name>A0A804PYT2_MAIZE</name>
<organism evidence="1 2">
    <name type="scientific">Zea mays</name>
    <name type="common">Maize</name>
    <dbReference type="NCBI Taxonomy" id="4577"/>
    <lineage>
        <taxon>Eukaryota</taxon>
        <taxon>Viridiplantae</taxon>
        <taxon>Streptophyta</taxon>
        <taxon>Embryophyta</taxon>
        <taxon>Tracheophyta</taxon>
        <taxon>Spermatophyta</taxon>
        <taxon>Magnoliopsida</taxon>
        <taxon>Liliopsida</taxon>
        <taxon>Poales</taxon>
        <taxon>Poaceae</taxon>
        <taxon>PACMAD clade</taxon>
        <taxon>Panicoideae</taxon>
        <taxon>Andropogonodae</taxon>
        <taxon>Andropogoneae</taxon>
        <taxon>Tripsacinae</taxon>
        <taxon>Zea</taxon>
    </lineage>
</organism>
<evidence type="ECO:0000313" key="1">
    <source>
        <dbReference type="EnsemblPlants" id="Zm00001eb284400_P001"/>
    </source>
</evidence>
<dbReference type="InParanoid" id="A0A804PYT2"/>
<accession>A0A804PYT2</accession>
<reference evidence="2" key="1">
    <citation type="journal article" date="2009" name="Science">
        <title>The B73 maize genome: complexity, diversity, and dynamics.</title>
        <authorList>
            <person name="Schnable P.S."/>
            <person name="Ware D."/>
            <person name="Fulton R.S."/>
            <person name="Stein J.C."/>
            <person name="Wei F."/>
            <person name="Pasternak S."/>
            <person name="Liang C."/>
            <person name="Zhang J."/>
            <person name="Fulton L."/>
            <person name="Graves T.A."/>
            <person name="Minx P."/>
            <person name="Reily A.D."/>
            <person name="Courtney L."/>
            <person name="Kruchowski S.S."/>
            <person name="Tomlinson C."/>
            <person name="Strong C."/>
            <person name="Delehaunty K."/>
            <person name="Fronick C."/>
            <person name="Courtney B."/>
            <person name="Rock S.M."/>
            <person name="Belter E."/>
            <person name="Du F."/>
            <person name="Kim K."/>
            <person name="Abbott R.M."/>
            <person name="Cotton M."/>
            <person name="Levy A."/>
            <person name="Marchetto P."/>
            <person name="Ochoa K."/>
            <person name="Jackson S.M."/>
            <person name="Gillam B."/>
            <person name="Chen W."/>
            <person name="Yan L."/>
            <person name="Higginbotham J."/>
            <person name="Cardenas M."/>
            <person name="Waligorski J."/>
            <person name="Applebaum E."/>
            <person name="Phelps L."/>
            <person name="Falcone J."/>
            <person name="Kanchi K."/>
            <person name="Thane T."/>
            <person name="Scimone A."/>
            <person name="Thane N."/>
            <person name="Henke J."/>
            <person name="Wang T."/>
            <person name="Ruppert J."/>
            <person name="Shah N."/>
            <person name="Rotter K."/>
            <person name="Hodges J."/>
            <person name="Ingenthron E."/>
            <person name="Cordes M."/>
            <person name="Kohlberg S."/>
            <person name="Sgro J."/>
            <person name="Delgado B."/>
            <person name="Mead K."/>
            <person name="Chinwalla A."/>
            <person name="Leonard S."/>
            <person name="Crouse K."/>
            <person name="Collura K."/>
            <person name="Kudrna D."/>
            <person name="Currie J."/>
            <person name="He R."/>
            <person name="Angelova A."/>
            <person name="Rajasekar S."/>
            <person name="Mueller T."/>
            <person name="Lomeli R."/>
            <person name="Scara G."/>
            <person name="Ko A."/>
            <person name="Delaney K."/>
            <person name="Wissotski M."/>
            <person name="Lopez G."/>
            <person name="Campos D."/>
            <person name="Braidotti M."/>
            <person name="Ashley E."/>
            <person name="Golser W."/>
            <person name="Kim H."/>
            <person name="Lee S."/>
            <person name="Lin J."/>
            <person name="Dujmic Z."/>
            <person name="Kim W."/>
            <person name="Talag J."/>
            <person name="Zuccolo A."/>
            <person name="Fan C."/>
            <person name="Sebastian A."/>
            <person name="Kramer M."/>
            <person name="Spiegel L."/>
            <person name="Nascimento L."/>
            <person name="Zutavern T."/>
            <person name="Miller B."/>
            <person name="Ambroise C."/>
            <person name="Muller S."/>
            <person name="Spooner W."/>
            <person name="Narechania A."/>
            <person name="Ren L."/>
            <person name="Wei S."/>
            <person name="Kumari S."/>
            <person name="Faga B."/>
            <person name="Levy M.J."/>
            <person name="McMahan L."/>
            <person name="Van Buren P."/>
            <person name="Vaughn M.W."/>
            <person name="Ying K."/>
            <person name="Yeh C.-T."/>
            <person name="Emrich S.J."/>
            <person name="Jia Y."/>
            <person name="Kalyanaraman A."/>
            <person name="Hsia A.-P."/>
            <person name="Barbazuk W.B."/>
            <person name="Baucom R.S."/>
            <person name="Brutnell T.P."/>
            <person name="Carpita N.C."/>
            <person name="Chaparro C."/>
            <person name="Chia J.-M."/>
            <person name="Deragon J.-M."/>
            <person name="Estill J.C."/>
            <person name="Fu Y."/>
            <person name="Jeddeloh J.A."/>
            <person name="Han Y."/>
            <person name="Lee H."/>
            <person name="Li P."/>
            <person name="Lisch D.R."/>
            <person name="Liu S."/>
            <person name="Liu Z."/>
            <person name="Nagel D.H."/>
            <person name="McCann M.C."/>
            <person name="SanMiguel P."/>
            <person name="Myers A.M."/>
            <person name="Nettleton D."/>
            <person name="Nguyen J."/>
            <person name="Penning B.W."/>
            <person name="Ponnala L."/>
            <person name="Schneider K.L."/>
            <person name="Schwartz D.C."/>
            <person name="Sharma A."/>
            <person name="Soderlund C."/>
            <person name="Springer N.M."/>
            <person name="Sun Q."/>
            <person name="Wang H."/>
            <person name="Waterman M."/>
            <person name="Westerman R."/>
            <person name="Wolfgruber T.K."/>
            <person name="Yang L."/>
            <person name="Yu Y."/>
            <person name="Zhang L."/>
            <person name="Zhou S."/>
            <person name="Zhu Q."/>
            <person name="Bennetzen J.L."/>
            <person name="Dawe R.K."/>
            <person name="Jiang J."/>
            <person name="Jiang N."/>
            <person name="Presting G.G."/>
            <person name="Wessler S.R."/>
            <person name="Aluru S."/>
            <person name="Martienssen R.A."/>
            <person name="Clifton S.W."/>
            <person name="McCombie W.R."/>
            <person name="Wing R.A."/>
            <person name="Wilson R.K."/>
        </authorList>
    </citation>
    <scope>NUCLEOTIDE SEQUENCE [LARGE SCALE GENOMIC DNA]</scope>
    <source>
        <strain evidence="2">cv. B73</strain>
    </source>
</reference>
<proteinExistence type="predicted"/>
<sequence>MPAPDSVTEGALRYLSQTGLRMERSEQFHPSKPCVRRRAQPISPVAAAQPTHITAATAETATAYLFVNRVPSLGCSCRIQATRKEGGEHHVGAVQLQLLPDRGVAGDLHLLLHQDAVPGNPQRPHRIPWFLLESCQDRSKFKVLVLQHIDGERLSPWVSVGCLAMGISTIFF</sequence>
<dbReference type="AlphaFoldDB" id="A0A804PYT2"/>
<protein>
    <submittedName>
        <fullName evidence="1">Uncharacterized protein</fullName>
    </submittedName>
</protein>
<reference evidence="1" key="3">
    <citation type="submission" date="2021-05" db="UniProtKB">
        <authorList>
            <consortium name="EnsemblPlants"/>
        </authorList>
    </citation>
    <scope>IDENTIFICATION</scope>
    <source>
        <strain evidence="1">cv. B73</strain>
    </source>
</reference>
<dbReference type="Proteomes" id="UP000007305">
    <property type="component" value="Chromosome 6"/>
</dbReference>
<reference evidence="1" key="2">
    <citation type="submission" date="2019-07" db="EMBL/GenBank/DDBJ databases">
        <authorList>
            <person name="Seetharam A."/>
            <person name="Woodhouse M."/>
            <person name="Cannon E."/>
        </authorList>
    </citation>
    <scope>NUCLEOTIDE SEQUENCE [LARGE SCALE GENOMIC DNA]</scope>
    <source>
        <strain evidence="1">cv. B73</strain>
    </source>
</reference>
<dbReference type="EnsemblPlants" id="Zm00001eb284400_T001">
    <property type="protein sequence ID" value="Zm00001eb284400_P001"/>
    <property type="gene ID" value="Zm00001eb284400"/>
</dbReference>
<evidence type="ECO:0000313" key="2">
    <source>
        <dbReference type="Proteomes" id="UP000007305"/>
    </source>
</evidence>